<dbReference type="SUPFAM" id="SSF160544">
    <property type="entry name" value="EscU C-terminal domain-like"/>
    <property type="match status" value="1"/>
</dbReference>
<dbReference type="Gene3D" id="3.40.1690.10">
    <property type="entry name" value="secretion proteins EscU"/>
    <property type="match status" value="1"/>
</dbReference>
<accession>A0ABZ1CG48</accession>
<feature type="region of interest" description="Disordered" evidence="2">
    <location>
        <begin position="223"/>
        <end position="242"/>
    </location>
</feature>
<proteinExistence type="inferred from homology"/>
<dbReference type="PANTHER" id="PTHR30531:SF12">
    <property type="entry name" value="FLAGELLAR BIOSYNTHETIC PROTEIN FLHB"/>
    <property type="match status" value="1"/>
</dbReference>
<evidence type="ECO:0000313" key="4">
    <source>
        <dbReference type="EMBL" id="WRQ89265.1"/>
    </source>
</evidence>
<feature type="compositionally biased region" description="Basic and acidic residues" evidence="2">
    <location>
        <begin position="223"/>
        <end position="234"/>
    </location>
</feature>
<gene>
    <name evidence="4" type="ORF">K1X11_007585</name>
</gene>
<dbReference type="PANTHER" id="PTHR30531">
    <property type="entry name" value="FLAGELLAR BIOSYNTHETIC PROTEIN FLHB"/>
    <property type="match status" value="1"/>
</dbReference>
<dbReference type="PRINTS" id="PR00950">
    <property type="entry name" value="TYPE3IMSPROT"/>
</dbReference>
<feature type="transmembrane region" description="Helical" evidence="3">
    <location>
        <begin position="34"/>
        <end position="51"/>
    </location>
</feature>
<keyword evidence="3" id="KW-0472">Membrane</keyword>
<keyword evidence="5" id="KW-1185">Reference proteome</keyword>
<dbReference type="Proteomes" id="UP000738431">
    <property type="component" value="Chromosome"/>
</dbReference>
<sequence>MAEDQDKDSKTEAPTAKRLEDAIAKGQFAKSQDLQAVVLLIAALGALGLTLTKSVQTVVGMAVRTFSNLGAAEVTLRSAPTHLMEISNTAMPVLLPIMVTAVVAALLVGGFQSGFNLTPKVFEFDPNKFNPVKGFGRIFSKQAAVKGGLDILKVIAIALILAMAARTLVADPMFNAPIEAGYLAEFMHRSSMAFLARLIIAMSIIAALSYAYEKFKTGEDMKMSRQDIKDESKQQEGSPESKMAMRRMARRLMQRQMVEAVPTADVVITNPTHFAIALKYERGVDSAPIVLAKGENRFAQRLKAIAKENGVPMVENKPVARFLFKVGQVGQPIPSELFQAVANILAHVYRTHRYYFHELKSRRLLLAQHGADKK</sequence>
<dbReference type="Pfam" id="PF01312">
    <property type="entry name" value="Bac_export_2"/>
    <property type="match status" value="1"/>
</dbReference>
<keyword evidence="3" id="KW-1133">Transmembrane helix</keyword>
<feature type="transmembrane region" description="Helical" evidence="3">
    <location>
        <begin position="190"/>
        <end position="212"/>
    </location>
</feature>
<comment type="similarity">
    <text evidence="1">Belongs to the type III secretion exporter family.</text>
</comment>
<name>A0ABZ1CG48_9BACT</name>
<feature type="transmembrane region" description="Helical" evidence="3">
    <location>
        <begin position="93"/>
        <end position="111"/>
    </location>
</feature>
<dbReference type="InterPro" id="IPR006135">
    <property type="entry name" value="T3SS_substrate_exporter"/>
</dbReference>
<dbReference type="EMBL" id="CP139781">
    <property type="protein sequence ID" value="WRQ89265.1"/>
    <property type="molecule type" value="Genomic_DNA"/>
</dbReference>
<evidence type="ECO:0000313" key="5">
    <source>
        <dbReference type="Proteomes" id="UP000738431"/>
    </source>
</evidence>
<protein>
    <submittedName>
        <fullName evidence="4">EscU/YscU/HrcU family type III secretion system export apparatus switch protein</fullName>
    </submittedName>
</protein>
<dbReference type="RefSeq" id="WP_221030043.1">
    <property type="nucleotide sequence ID" value="NZ_CP139781.1"/>
</dbReference>
<evidence type="ECO:0000256" key="2">
    <source>
        <dbReference type="SAM" id="MobiDB-lite"/>
    </source>
</evidence>
<evidence type="ECO:0000256" key="1">
    <source>
        <dbReference type="ARBA" id="ARBA00010690"/>
    </source>
</evidence>
<evidence type="ECO:0000256" key="3">
    <source>
        <dbReference type="SAM" id="Phobius"/>
    </source>
</evidence>
<reference evidence="4 5" key="1">
    <citation type="submission" date="2023-12" db="EMBL/GenBank/DDBJ databases">
        <title>Description of an unclassified Opitutus bacterium of Verrucomicrobiota.</title>
        <authorList>
            <person name="Zhang D.-F."/>
        </authorList>
    </citation>
    <scope>NUCLEOTIDE SEQUENCE [LARGE SCALE GENOMIC DNA]</scope>
    <source>
        <strain evidence="4 5">WL0086</strain>
    </source>
</reference>
<dbReference type="InterPro" id="IPR029025">
    <property type="entry name" value="T3SS_substrate_exporter_C"/>
</dbReference>
<keyword evidence="3" id="KW-0812">Transmembrane</keyword>
<feature type="transmembrane region" description="Helical" evidence="3">
    <location>
        <begin position="151"/>
        <end position="170"/>
    </location>
</feature>
<organism evidence="4 5">
    <name type="scientific">Actomonas aquatica</name>
    <dbReference type="NCBI Taxonomy" id="2866162"/>
    <lineage>
        <taxon>Bacteria</taxon>
        <taxon>Pseudomonadati</taxon>
        <taxon>Verrucomicrobiota</taxon>
        <taxon>Opitutia</taxon>
        <taxon>Opitutales</taxon>
        <taxon>Opitutaceae</taxon>
        <taxon>Actomonas</taxon>
    </lineage>
</organism>